<name>A0A218W695_PUNGR</name>
<organism evidence="1 2">
    <name type="scientific">Punica granatum</name>
    <name type="common">Pomegranate</name>
    <dbReference type="NCBI Taxonomy" id="22663"/>
    <lineage>
        <taxon>Eukaryota</taxon>
        <taxon>Viridiplantae</taxon>
        <taxon>Streptophyta</taxon>
        <taxon>Embryophyta</taxon>
        <taxon>Tracheophyta</taxon>
        <taxon>Spermatophyta</taxon>
        <taxon>Magnoliopsida</taxon>
        <taxon>eudicotyledons</taxon>
        <taxon>Gunneridae</taxon>
        <taxon>Pentapetalae</taxon>
        <taxon>rosids</taxon>
        <taxon>malvids</taxon>
        <taxon>Myrtales</taxon>
        <taxon>Lythraceae</taxon>
        <taxon>Punica</taxon>
    </lineage>
</organism>
<sequence>MGSDGGVMGSDRCKKEFEMCGGGSFLELGATKFWVLAAAWRLSRGLGLSCGLGLKPGTDPRHLLEDRVKRQATWFAWHWAWIASRAMTDDDSPMLAHLWTSVVW</sequence>
<gene>
    <name evidence="1" type="ORF">CDL15_Pgr017586</name>
</gene>
<evidence type="ECO:0000313" key="2">
    <source>
        <dbReference type="Proteomes" id="UP000197138"/>
    </source>
</evidence>
<reference evidence="2" key="1">
    <citation type="journal article" date="2017" name="Plant J.">
        <title>The pomegranate (Punica granatum L.) genome and the genomics of punicalagin biosynthesis.</title>
        <authorList>
            <person name="Qin G."/>
            <person name="Xu C."/>
            <person name="Ming R."/>
            <person name="Tang H."/>
            <person name="Guyot R."/>
            <person name="Kramer E.M."/>
            <person name="Hu Y."/>
            <person name="Yi X."/>
            <person name="Qi Y."/>
            <person name="Xu X."/>
            <person name="Gao Z."/>
            <person name="Pan H."/>
            <person name="Jian J."/>
            <person name="Tian Y."/>
            <person name="Yue Z."/>
            <person name="Xu Y."/>
        </authorList>
    </citation>
    <scope>NUCLEOTIDE SEQUENCE [LARGE SCALE GENOMIC DNA]</scope>
    <source>
        <strain evidence="2">cv. Dabenzi</strain>
    </source>
</reference>
<accession>A0A218W695</accession>
<dbReference type="Proteomes" id="UP000197138">
    <property type="component" value="Unassembled WGS sequence"/>
</dbReference>
<comment type="caution">
    <text evidence="1">The sequence shown here is derived from an EMBL/GenBank/DDBJ whole genome shotgun (WGS) entry which is preliminary data.</text>
</comment>
<dbReference type="EMBL" id="MTKT01005369">
    <property type="protein sequence ID" value="OWM68018.1"/>
    <property type="molecule type" value="Genomic_DNA"/>
</dbReference>
<protein>
    <submittedName>
        <fullName evidence="1">Uncharacterized protein</fullName>
    </submittedName>
</protein>
<proteinExistence type="predicted"/>
<dbReference type="AlphaFoldDB" id="A0A218W695"/>
<evidence type="ECO:0000313" key="1">
    <source>
        <dbReference type="EMBL" id="OWM68018.1"/>
    </source>
</evidence>